<name>A0A235BX80_UNCW3</name>
<evidence type="ECO:0000313" key="1">
    <source>
        <dbReference type="EMBL" id="OYD16759.1"/>
    </source>
</evidence>
<dbReference type="AlphaFoldDB" id="A0A235BX80"/>
<sequence>MDIIPPFFGCGIVKNPTTESTEDYRVIKNRMRFLPLHRLVGSKQVFSSLVFFITSWPATCNMFFLFNGVKCETTYLAFYHTFYKMSSFFGKLTGKLFYNLKIRRDGNLDEN</sequence>
<protein>
    <submittedName>
        <fullName evidence="1">Uncharacterized protein</fullName>
    </submittedName>
</protein>
<comment type="caution">
    <text evidence="1">The sequence shown here is derived from an EMBL/GenBank/DDBJ whole genome shotgun (WGS) entry which is preliminary data.</text>
</comment>
<evidence type="ECO:0000313" key="2">
    <source>
        <dbReference type="Proteomes" id="UP000215215"/>
    </source>
</evidence>
<dbReference type="EMBL" id="NOZQ01000051">
    <property type="protein sequence ID" value="OYD16759.1"/>
    <property type="molecule type" value="Genomic_DNA"/>
</dbReference>
<reference evidence="1 2" key="1">
    <citation type="submission" date="2017-07" db="EMBL/GenBank/DDBJ databases">
        <title>Recovery of genomes from metagenomes via a dereplication, aggregation, and scoring strategy.</title>
        <authorList>
            <person name="Sieber C.M."/>
            <person name="Probst A.J."/>
            <person name="Sharrar A."/>
            <person name="Thomas B.C."/>
            <person name="Hess M."/>
            <person name="Tringe S.G."/>
            <person name="Banfield J.F."/>
        </authorList>
    </citation>
    <scope>NUCLEOTIDE SEQUENCE [LARGE SCALE GENOMIC DNA]</scope>
    <source>
        <strain evidence="1">JGI_Cruoil_03_44_89</strain>
    </source>
</reference>
<proteinExistence type="predicted"/>
<dbReference type="Proteomes" id="UP000215215">
    <property type="component" value="Unassembled WGS sequence"/>
</dbReference>
<gene>
    <name evidence="1" type="ORF">CH333_02595</name>
</gene>
<organism evidence="1 2">
    <name type="scientific">candidate division WOR-3 bacterium JGI_Cruoil_03_44_89</name>
    <dbReference type="NCBI Taxonomy" id="1973748"/>
    <lineage>
        <taxon>Bacteria</taxon>
        <taxon>Bacteria division WOR-3</taxon>
    </lineage>
</organism>
<accession>A0A235BX80</accession>